<name>Q47AF4_DECAR</name>
<evidence type="ECO:0000256" key="1">
    <source>
        <dbReference type="SAM" id="MobiDB-lite"/>
    </source>
</evidence>
<gene>
    <name evidence="2" type="ordered locus">Daro_3448</name>
</gene>
<organism evidence="2">
    <name type="scientific">Dechloromonas aromatica (strain RCB)</name>
    <dbReference type="NCBI Taxonomy" id="159087"/>
    <lineage>
        <taxon>Bacteria</taxon>
        <taxon>Pseudomonadati</taxon>
        <taxon>Pseudomonadota</taxon>
        <taxon>Betaproteobacteria</taxon>
        <taxon>Rhodocyclales</taxon>
        <taxon>Azonexaceae</taxon>
        <taxon>Dechloromonas</taxon>
    </lineage>
</organism>
<feature type="compositionally biased region" description="Basic and acidic residues" evidence="1">
    <location>
        <begin position="46"/>
        <end position="55"/>
    </location>
</feature>
<accession>Q47AF4</accession>
<dbReference type="STRING" id="159087.Daro_3448"/>
<dbReference type="OrthoDB" id="9807633at2"/>
<dbReference type="EMBL" id="CP000089">
    <property type="protein sequence ID" value="AAZ48177.1"/>
    <property type="molecule type" value="Genomic_DNA"/>
</dbReference>
<protein>
    <submittedName>
        <fullName evidence="2">Uncharacterized protein</fullName>
    </submittedName>
</protein>
<dbReference type="AlphaFoldDB" id="Q47AF4"/>
<dbReference type="KEGG" id="dar:Daro_3448"/>
<reference evidence="2" key="1">
    <citation type="submission" date="2005-08" db="EMBL/GenBank/DDBJ databases">
        <title>Complete sequence of Dechloromonas aromatica RCB.</title>
        <authorList>
            <person name="Salinero K.K."/>
            <person name="Copeland A."/>
            <person name="Lucas S."/>
            <person name="Lapidus A."/>
            <person name="Barry K."/>
            <person name="Detter J.C."/>
            <person name="Glavina T."/>
            <person name="Hammon N."/>
            <person name="Israni S."/>
            <person name="Pitluck S."/>
            <person name="Di Bartolo G."/>
            <person name="Trong S."/>
            <person name="Schmutz J."/>
            <person name="Larimer F."/>
            <person name="Land M."/>
            <person name="Ivanova N."/>
            <person name="Richardson P."/>
        </authorList>
    </citation>
    <scope>NUCLEOTIDE SEQUENCE</scope>
    <source>
        <strain evidence="2">RCB</strain>
    </source>
</reference>
<feature type="region of interest" description="Disordered" evidence="1">
    <location>
        <begin position="46"/>
        <end position="74"/>
    </location>
</feature>
<proteinExistence type="predicted"/>
<dbReference type="eggNOG" id="ENOG5033AMS">
    <property type="taxonomic scope" value="Bacteria"/>
</dbReference>
<evidence type="ECO:0000313" key="2">
    <source>
        <dbReference type="EMBL" id="AAZ48177.1"/>
    </source>
</evidence>
<sequence length="74" mass="8344">MAGGWGCPHEVNDHCTKINNLPCDPGMKGCELYGRFRFADESKNTRYWEKKERAQQPKTDGAQPSRLDQDSGAD</sequence>
<dbReference type="HOGENOM" id="CLU_200616_1_0_4"/>